<dbReference type="SUPFAM" id="SSF51445">
    <property type="entry name" value="(Trans)glycosidases"/>
    <property type="match status" value="1"/>
</dbReference>
<dbReference type="GO" id="GO:0004553">
    <property type="term" value="F:hydrolase activity, hydrolyzing O-glycosyl compounds"/>
    <property type="evidence" value="ECO:0007669"/>
    <property type="project" value="InterPro"/>
</dbReference>
<proteinExistence type="predicted"/>
<feature type="domain" description="Glycoside hydrolase family 5" evidence="3">
    <location>
        <begin position="44"/>
        <end position="206"/>
    </location>
</feature>
<dbReference type="PANTHER" id="PTHR12631:SF10">
    <property type="entry name" value="BETA-XYLOSIDASE-LIKE PROTEIN-RELATED"/>
    <property type="match status" value="1"/>
</dbReference>
<evidence type="ECO:0000313" key="4">
    <source>
        <dbReference type="EMBL" id="CAB4925328.1"/>
    </source>
</evidence>
<dbReference type="AlphaFoldDB" id="A0A6J7I3A6"/>
<protein>
    <submittedName>
        <fullName evidence="4">Unannotated protein</fullName>
    </submittedName>
</protein>
<gene>
    <name evidence="4" type="ORF">UFOPK3674_00813</name>
</gene>
<evidence type="ECO:0000259" key="3">
    <source>
        <dbReference type="Pfam" id="PF00150"/>
    </source>
</evidence>
<dbReference type="Gene3D" id="3.20.20.80">
    <property type="entry name" value="Glycosidases"/>
    <property type="match status" value="1"/>
</dbReference>
<dbReference type="Pfam" id="PF00150">
    <property type="entry name" value="Cellulase"/>
    <property type="match status" value="1"/>
</dbReference>
<dbReference type="GO" id="GO:0000272">
    <property type="term" value="P:polysaccharide catabolic process"/>
    <property type="evidence" value="ECO:0007669"/>
    <property type="project" value="InterPro"/>
</dbReference>
<dbReference type="InterPro" id="IPR001547">
    <property type="entry name" value="Glyco_hydro_5"/>
</dbReference>
<sequence length="496" mass="54567">MRIPFIALLLAAALACGAGAATASTDLQVGIADDGVTQRAPELAPQMIPQWKAAGIDVARILVIWSYVAPDTMRMTAPAGFDPSNPADPRYNWAPIDQAVTLLRQQGIEPILNITGWGPVWGSLDPARRDQRYRPDPEQFAAFAGAVAQRYAGRVNRYILWNEPNLQQWLKPSYDCRRGYCTPSAPHQYRHIALRAIPAIKAADPGASVYGPALASKGDTPSRSSSRVRPLTFLRALGCVTSTMRPDRSSKNCRGFRPVSLDGIAYHPHSTVSTPTKGYPNKDDANLADYGRLMRTVDGVQRAGGLLNGGSASKRFDFFFDEFGYQTNPPDPYLGVTLARQSAWLQQAAYIAYKRPRVRMLVQYLWRDDPVRSTGIGVQDYSGWQSGLTFFDGRPKPALATFRNPFWVDRARGSRVATVWGQVRPGGASTVTVERARRTGAFTTLRVVTTDPSGYFRFTAPVTATTRMRFRYRTPTGATATSATVIVTPVKRGTTR</sequence>
<keyword evidence="1" id="KW-0378">Hydrolase</keyword>
<accession>A0A6J7I3A6</accession>
<organism evidence="4">
    <name type="scientific">freshwater metagenome</name>
    <dbReference type="NCBI Taxonomy" id="449393"/>
    <lineage>
        <taxon>unclassified sequences</taxon>
        <taxon>metagenomes</taxon>
        <taxon>ecological metagenomes</taxon>
    </lineage>
</organism>
<name>A0A6J7I3A6_9ZZZZ</name>
<evidence type="ECO:0000256" key="1">
    <source>
        <dbReference type="ARBA" id="ARBA00022801"/>
    </source>
</evidence>
<evidence type="ECO:0000256" key="2">
    <source>
        <dbReference type="ARBA" id="ARBA00023295"/>
    </source>
</evidence>
<dbReference type="InterPro" id="IPR051923">
    <property type="entry name" value="Glycosyl_Hydrolase_39"/>
</dbReference>
<dbReference type="PANTHER" id="PTHR12631">
    <property type="entry name" value="ALPHA-L-IDURONIDASE"/>
    <property type="match status" value="1"/>
</dbReference>
<dbReference type="EMBL" id="CAFBMX010000003">
    <property type="protein sequence ID" value="CAB4925328.1"/>
    <property type="molecule type" value="Genomic_DNA"/>
</dbReference>
<keyword evidence="2" id="KW-0326">Glycosidase</keyword>
<dbReference type="PROSITE" id="PS51257">
    <property type="entry name" value="PROKAR_LIPOPROTEIN"/>
    <property type="match status" value="1"/>
</dbReference>
<dbReference type="InterPro" id="IPR017853">
    <property type="entry name" value="GH"/>
</dbReference>
<reference evidence="4" key="1">
    <citation type="submission" date="2020-05" db="EMBL/GenBank/DDBJ databases">
        <authorList>
            <person name="Chiriac C."/>
            <person name="Salcher M."/>
            <person name="Ghai R."/>
            <person name="Kavagutti S V."/>
        </authorList>
    </citation>
    <scope>NUCLEOTIDE SEQUENCE</scope>
</reference>